<feature type="signal peptide" evidence="1">
    <location>
        <begin position="1"/>
        <end position="19"/>
    </location>
</feature>
<dbReference type="EMBL" id="SZWE01000001">
    <property type="protein sequence ID" value="MRU16477.1"/>
    <property type="molecule type" value="Genomic_DNA"/>
</dbReference>
<name>A0A844CNS6_9RHOB</name>
<keyword evidence="1" id="KW-0732">Signal</keyword>
<organism evidence="2 3">
    <name type="scientific">Roseovarius bejariae</name>
    <dbReference type="NCBI Taxonomy" id="2576383"/>
    <lineage>
        <taxon>Bacteria</taxon>
        <taxon>Pseudomonadati</taxon>
        <taxon>Pseudomonadota</taxon>
        <taxon>Alphaproteobacteria</taxon>
        <taxon>Rhodobacterales</taxon>
        <taxon>Roseobacteraceae</taxon>
        <taxon>Roseovarius</taxon>
    </lineage>
</organism>
<comment type="caution">
    <text evidence="2">The sequence shown here is derived from an EMBL/GenBank/DDBJ whole genome shotgun (WGS) entry which is preliminary data.</text>
</comment>
<evidence type="ECO:0000256" key="1">
    <source>
        <dbReference type="SAM" id="SignalP"/>
    </source>
</evidence>
<keyword evidence="3" id="KW-1185">Reference proteome</keyword>
<dbReference type="AlphaFoldDB" id="A0A844CNS6"/>
<evidence type="ECO:0000313" key="3">
    <source>
        <dbReference type="Proteomes" id="UP000564704"/>
    </source>
</evidence>
<accession>A0A844CNS6</accession>
<proteinExistence type="predicted"/>
<sequence>MTRFAVLISALVLATPLAAQDKESICSTSAGIVDAAVEARTEGMGQKKAVQTIGNGLEGDAAIYKAAVQPIVNWVYGLEEAQLSEEVGATYEKACLAQ</sequence>
<gene>
    <name evidence="2" type="ORF">FDP25_13625</name>
</gene>
<dbReference type="RefSeq" id="WP_154152786.1">
    <property type="nucleotide sequence ID" value="NZ_SZWE01000001.1"/>
</dbReference>
<dbReference type="Proteomes" id="UP000564704">
    <property type="component" value="Unassembled WGS sequence"/>
</dbReference>
<reference evidence="2 3" key="1">
    <citation type="submission" date="2019-05" db="EMBL/GenBank/DDBJ databases">
        <title>Roseovarius bejariae sp. nov., a moderately halophylic bacterium isolated from a saline soil in Rambla Salada (Murcia).</title>
        <authorList>
            <person name="Castro D.J."/>
            <person name="Gomez-Altuve A."/>
            <person name="Reina J.C."/>
            <person name="Rodriguez M."/>
            <person name="Sampedro I."/>
            <person name="Llamas I."/>
            <person name="Martinez-Checa F."/>
        </authorList>
    </citation>
    <scope>NUCLEOTIDE SEQUENCE [LARGE SCALE GENOMIC DNA]</scope>
    <source>
        <strain evidence="2 3">A21</strain>
    </source>
</reference>
<protein>
    <submittedName>
        <fullName evidence="2">DNA primase</fullName>
    </submittedName>
</protein>
<dbReference type="OrthoDB" id="7875126at2"/>
<feature type="chain" id="PRO_5032761653" evidence="1">
    <location>
        <begin position="20"/>
        <end position="98"/>
    </location>
</feature>
<evidence type="ECO:0000313" key="2">
    <source>
        <dbReference type="EMBL" id="MRU16477.1"/>
    </source>
</evidence>